<dbReference type="Pfam" id="PF09397">
    <property type="entry name" value="FtsK_gamma"/>
    <property type="match status" value="1"/>
</dbReference>
<reference evidence="2 3" key="1">
    <citation type="submission" date="2016-03" db="EMBL/GenBank/DDBJ databases">
        <authorList>
            <person name="Karlberg A.K."/>
            <person name="Kaczmarczyk A.E."/>
            <person name="Kestenbaum N.C."/>
            <person name="Scotto D."/>
            <person name="Edgington N.P."/>
            <person name="Bradley K.W."/>
            <person name="Barker L.P."/>
            <person name="Asai D.J."/>
            <person name="Bowman C.A."/>
            <person name="Russell D.A."/>
            <person name="Pope W.H."/>
            <person name="Jacobs-Sera D."/>
            <person name="Hendrix R.W."/>
            <person name="Hatfull G.F."/>
        </authorList>
    </citation>
    <scope>NUCLEOTIDE SEQUENCE [LARGE SCALE GENOMIC DNA]</scope>
</reference>
<gene>
    <name evidence="2" type="primary">51</name>
    <name evidence="2" type="ORF">SEA_XENO_51</name>
</gene>
<dbReference type="InterPro" id="IPR036390">
    <property type="entry name" value="WH_DNA-bd_sf"/>
</dbReference>
<name>A0A142K7Q2_9CAUD</name>
<dbReference type="KEGG" id="vg:29124866"/>
<evidence type="ECO:0000313" key="3">
    <source>
        <dbReference type="Proteomes" id="UP000202790"/>
    </source>
</evidence>
<dbReference type="EMBL" id="KU935728">
    <property type="protein sequence ID" value="AMS02135.1"/>
    <property type="molecule type" value="Genomic_DNA"/>
</dbReference>
<dbReference type="GeneID" id="29124866"/>
<organism evidence="2 3">
    <name type="scientific">Mycobacterium phage Xeno</name>
    <dbReference type="NCBI Taxonomy" id="1821538"/>
    <lineage>
        <taxon>Viruses</taxon>
        <taxon>Duplodnaviria</taxon>
        <taxon>Heunggongvirae</taxon>
        <taxon>Uroviricota</taxon>
        <taxon>Caudoviricetes</taxon>
        <taxon>Nclasvirinae</taxon>
        <taxon>Charlievirus</taxon>
        <taxon>Charlievirus Xeno</taxon>
    </lineage>
</organism>
<evidence type="ECO:0000313" key="2">
    <source>
        <dbReference type="EMBL" id="AMS02135.1"/>
    </source>
</evidence>
<dbReference type="SMART" id="SM00843">
    <property type="entry name" value="Ftsk_gamma"/>
    <property type="match status" value="1"/>
</dbReference>
<accession>A0A142K7Q2</accession>
<dbReference type="InterPro" id="IPR036388">
    <property type="entry name" value="WH-like_DNA-bd_sf"/>
</dbReference>
<dbReference type="SUPFAM" id="SSF46785">
    <property type="entry name" value="Winged helix' DNA-binding domain"/>
    <property type="match status" value="1"/>
</dbReference>
<dbReference type="InterPro" id="IPR018541">
    <property type="entry name" value="Ftsk_gamma"/>
</dbReference>
<sequence>MSITVATTKLIEILTDSLATACNSVGGVHVTTSRTPWGEEPGDVDVIVATSTTKYVVGHTWIPADGRLTPSVWPIESVSNVLAICKSLAKARGKEHTVDIHMTTAERTEDNRDDDHPGWTITLRETPALFDSDTEFQFHAHPEAKFPIRGVLHMMRGQIPASDDEPVALTPWSPGVLGPLVTVAKRRNMQIRMFRTESRGMHIVQIGDTWIGAAMPSKPLPGEPTNRPGVEPVLTHEHDLESTLREMRDAGIRVTVNDPQGEIGKAVGEVAGQMELDWDAQLRKAIELVVESQMGSASMLQYKLDVGFARAQRLLDEMEALGIVGEAQGSMARPVYFEADDLAGALAALDSAVTE</sequence>
<dbReference type="Gene3D" id="1.10.10.10">
    <property type="entry name" value="Winged helix-like DNA-binding domain superfamily/Winged helix DNA-binding domain"/>
    <property type="match status" value="1"/>
</dbReference>
<proteinExistence type="predicted"/>
<dbReference type="Proteomes" id="UP000202790">
    <property type="component" value="Segment"/>
</dbReference>
<dbReference type="OrthoDB" id="3663at10239"/>
<protein>
    <submittedName>
        <fullName evidence="2">FtsK-like DNA translocase</fullName>
    </submittedName>
</protein>
<dbReference type="RefSeq" id="YP_009302365.1">
    <property type="nucleotide sequence ID" value="NC_031243.1"/>
</dbReference>
<feature type="domain" description="FtsK gamma" evidence="1">
    <location>
        <begin position="275"/>
        <end position="340"/>
    </location>
</feature>
<keyword evidence="3" id="KW-1185">Reference proteome</keyword>
<evidence type="ECO:0000259" key="1">
    <source>
        <dbReference type="SMART" id="SM00843"/>
    </source>
</evidence>